<reference evidence="8 9" key="1">
    <citation type="submission" date="2016-08" db="EMBL/GenBank/DDBJ databases">
        <title>Draft genome sequence of allopolyploid Zygosaccharomyces rouxii.</title>
        <authorList>
            <person name="Watanabe J."/>
            <person name="Uehara K."/>
            <person name="Mogi Y."/>
            <person name="Tsukioka Y."/>
        </authorList>
    </citation>
    <scope>NUCLEOTIDE SEQUENCE [LARGE SCALE GENOMIC DNA]</scope>
    <source>
        <strain evidence="8 9">NBRC 110957</strain>
    </source>
</reference>
<sequence>MLGCQHIDQVFQNEKSKDGVIRTCNAARFMINHFTKKEKYTYVMKCSDCHEINAGSNFMCLQCGFCGCWNGNHFGQHSKKVGHVFGINSSNGLLFCFKCDDYIGSNELIAASMLNKYWDDVVTKTQIPKLERRDGLQGLLNMGSTCFMSSIVQCLIHNPYFFQFSINQLHYQRCPLQDPSSCISCALDRMVWEFYGRPELIKNGEGDSNETNSRSRDEYSGFIGLLVSSWKINENLAGYFQQDAHEYWQFLLNQLHSDYMVSHNKPPDETNFAELCDCIAHSTFQGSLKSSIVCPECQMDSKTTTDPFMDLSLDIKDKSNLYECLDSFHKMEQLHDFNYHCNRCNTTQNAIKRLIIHKLPAVLVLQLKRFEHHLNGNSVKLNDIVEFPLYLNMRNYCDGDDVPDIVYELIGIIAHRGTVNEGHYIAFTKVTTGHWFKFNDSMVSSITEEELLQEQAYLLFYVVNQVN</sequence>
<feature type="domain" description="UBP-type" evidence="7">
    <location>
        <begin position="2"/>
        <end position="122"/>
    </location>
</feature>
<keyword evidence="5" id="KW-0378">Hydrolase</keyword>
<comment type="similarity">
    <text evidence="5">Belongs to the peptidase C19 family.</text>
</comment>
<comment type="catalytic activity">
    <reaction evidence="5">
        <text>Thiol-dependent hydrolysis of ester, thioester, amide, peptide and isopeptide bonds formed by the C-terminal Gly of ubiquitin (a 76-residue protein attached to proteins as an intracellular targeting signal).</text>
        <dbReference type="EC" id="3.4.19.12"/>
    </reaction>
</comment>
<dbReference type="AlphaFoldDB" id="A0A1Q3A7I5"/>
<dbReference type="InterPro" id="IPR001607">
    <property type="entry name" value="Znf_UBP"/>
</dbReference>
<proteinExistence type="inferred from homology"/>
<dbReference type="PROSITE" id="PS50235">
    <property type="entry name" value="USP_3"/>
    <property type="match status" value="1"/>
</dbReference>
<evidence type="ECO:0000313" key="9">
    <source>
        <dbReference type="Proteomes" id="UP000187013"/>
    </source>
</evidence>
<dbReference type="GO" id="GO:0005634">
    <property type="term" value="C:nucleus"/>
    <property type="evidence" value="ECO:0007669"/>
    <property type="project" value="TreeGrafter"/>
</dbReference>
<dbReference type="SUPFAM" id="SSF54001">
    <property type="entry name" value="Cysteine proteinases"/>
    <property type="match status" value="1"/>
</dbReference>
<dbReference type="Pfam" id="PF02148">
    <property type="entry name" value="zf-UBP"/>
    <property type="match status" value="1"/>
</dbReference>
<dbReference type="GO" id="GO:0004843">
    <property type="term" value="F:cysteine-type deubiquitinase activity"/>
    <property type="evidence" value="ECO:0007669"/>
    <property type="project" value="UniProtKB-UniRule"/>
</dbReference>
<dbReference type="InterPro" id="IPR028889">
    <property type="entry name" value="USP"/>
</dbReference>
<dbReference type="GO" id="GO:0005829">
    <property type="term" value="C:cytosol"/>
    <property type="evidence" value="ECO:0007669"/>
    <property type="project" value="TreeGrafter"/>
</dbReference>
<evidence type="ECO:0000259" key="7">
    <source>
        <dbReference type="PROSITE" id="PS50271"/>
    </source>
</evidence>
<evidence type="ECO:0000256" key="2">
    <source>
        <dbReference type="ARBA" id="ARBA00022771"/>
    </source>
</evidence>
<keyword evidence="2 4" id="KW-0863">Zinc-finger</keyword>
<accession>A0A1Q3A7I5</accession>
<dbReference type="PROSITE" id="PS00972">
    <property type="entry name" value="USP_1"/>
    <property type="match status" value="1"/>
</dbReference>
<name>A0A1Q3A7I5_ZYGRO</name>
<dbReference type="InterPro" id="IPR018200">
    <property type="entry name" value="USP_CS"/>
</dbReference>
<dbReference type="Gene3D" id="3.90.70.10">
    <property type="entry name" value="Cysteine proteinases"/>
    <property type="match status" value="1"/>
</dbReference>
<evidence type="ECO:0000259" key="6">
    <source>
        <dbReference type="PROSITE" id="PS50235"/>
    </source>
</evidence>
<dbReference type="Pfam" id="PF00443">
    <property type="entry name" value="UCH"/>
    <property type="match status" value="1"/>
</dbReference>
<keyword evidence="5" id="KW-0645">Protease</keyword>
<dbReference type="PROSITE" id="PS00973">
    <property type="entry name" value="USP_2"/>
    <property type="match status" value="1"/>
</dbReference>
<comment type="caution">
    <text evidence="8">The sequence shown here is derived from an EMBL/GenBank/DDBJ whole genome shotgun (WGS) entry which is preliminary data.</text>
</comment>
<gene>
    <name evidence="8" type="ORF">ZYGR_0AF01650</name>
</gene>
<dbReference type="PANTHER" id="PTHR24006">
    <property type="entry name" value="UBIQUITIN CARBOXYL-TERMINAL HYDROLASE"/>
    <property type="match status" value="1"/>
</dbReference>
<dbReference type="OrthoDB" id="289038at2759"/>
<evidence type="ECO:0000256" key="4">
    <source>
        <dbReference type="PROSITE-ProRule" id="PRU00502"/>
    </source>
</evidence>
<dbReference type="Proteomes" id="UP000187013">
    <property type="component" value="Unassembled WGS sequence"/>
</dbReference>
<protein>
    <recommendedName>
        <fullName evidence="5">Ubiquitin carboxyl-terminal hydrolase</fullName>
        <ecNumber evidence="5">3.4.19.12</ecNumber>
    </recommendedName>
</protein>
<dbReference type="EMBL" id="BDGX01000032">
    <property type="protein sequence ID" value="GAV51694.1"/>
    <property type="molecule type" value="Genomic_DNA"/>
</dbReference>
<dbReference type="InterPro" id="IPR001394">
    <property type="entry name" value="Peptidase_C19_UCH"/>
</dbReference>
<keyword evidence="5" id="KW-0788">Thiol protease</keyword>
<evidence type="ECO:0000313" key="8">
    <source>
        <dbReference type="EMBL" id="GAV51694.1"/>
    </source>
</evidence>
<keyword evidence="3" id="KW-0862">Zinc</keyword>
<dbReference type="InterPro" id="IPR038765">
    <property type="entry name" value="Papain-like_cys_pep_sf"/>
</dbReference>
<keyword evidence="5" id="KW-0833">Ubl conjugation pathway</keyword>
<dbReference type="GO" id="GO:0006508">
    <property type="term" value="P:proteolysis"/>
    <property type="evidence" value="ECO:0007669"/>
    <property type="project" value="UniProtKB-KW"/>
</dbReference>
<dbReference type="Gene3D" id="3.30.40.10">
    <property type="entry name" value="Zinc/RING finger domain, C3HC4 (zinc finger)"/>
    <property type="match status" value="1"/>
</dbReference>
<evidence type="ECO:0000256" key="3">
    <source>
        <dbReference type="ARBA" id="ARBA00022833"/>
    </source>
</evidence>
<evidence type="ECO:0000256" key="5">
    <source>
        <dbReference type="RuleBase" id="RU366025"/>
    </source>
</evidence>
<dbReference type="SUPFAM" id="SSF57850">
    <property type="entry name" value="RING/U-box"/>
    <property type="match status" value="1"/>
</dbReference>
<dbReference type="GO" id="GO:0016579">
    <property type="term" value="P:protein deubiquitination"/>
    <property type="evidence" value="ECO:0007669"/>
    <property type="project" value="InterPro"/>
</dbReference>
<dbReference type="InterPro" id="IPR050164">
    <property type="entry name" value="Peptidase_C19"/>
</dbReference>
<dbReference type="GO" id="GO:0008270">
    <property type="term" value="F:zinc ion binding"/>
    <property type="evidence" value="ECO:0007669"/>
    <property type="project" value="UniProtKB-KW"/>
</dbReference>
<dbReference type="SMART" id="SM00290">
    <property type="entry name" value="ZnF_UBP"/>
    <property type="match status" value="1"/>
</dbReference>
<organism evidence="8 9">
    <name type="scientific">Zygosaccharomyces rouxii</name>
    <dbReference type="NCBI Taxonomy" id="4956"/>
    <lineage>
        <taxon>Eukaryota</taxon>
        <taxon>Fungi</taxon>
        <taxon>Dikarya</taxon>
        <taxon>Ascomycota</taxon>
        <taxon>Saccharomycotina</taxon>
        <taxon>Saccharomycetes</taxon>
        <taxon>Saccharomycetales</taxon>
        <taxon>Saccharomycetaceae</taxon>
        <taxon>Zygosaccharomyces</taxon>
    </lineage>
</organism>
<dbReference type="InterPro" id="IPR013083">
    <property type="entry name" value="Znf_RING/FYVE/PHD"/>
</dbReference>
<evidence type="ECO:0000256" key="1">
    <source>
        <dbReference type="ARBA" id="ARBA00022723"/>
    </source>
</evidence>
<feature type="domain" description="USP" evidence="6">
    <location>
        <begin position="137"/>
        <end position="464"/>
    </location>
</feature>
<keyword evidence="1" id="KW-0479">Metal-binding</keyword>
<dbReference type="PROSITE" id="PS50271">
    <property type="entry name" value="ZF_UBP"/>
    <property type="match status" value="1"/>
</dbReference>
<dbReference type="PANTHER" id="PTHR24006:SF937">
    <property type="entry name" value="UBIQUITIN CARBOXYL-TERMINAL HYDROLASE"/>
    <property type="match status" value="1"/>
</dbReference>
<dbReference type="EC" id="3.4.19.12" evidence="5"/>